<proteinExistence type="predicted"/>
<keyword evidence="4" id="KW-1185">Reference proteome</keyword>
<evidence type="ECO:0000313" key="4">
    <source>
        <dbReference type="Proteomes" id="UP000011081"/>
    </source>
</evidence>
<dbReference type="OrthoDB" id="10565433at2759"/>
<gene>
    <name evidence="3" type="ORF">VCUG_00196</name>
</gene>
<keyword evidence="2" id="KW-1133">Transmembrane helix</keyword>
<dbReference type="InParanoid" id="L2GZ53"/>
<dbReference type="GeneID" id="19878087"/>
<dbReference type="OMA" id="YWFRTER"/>
<keyword evidence="2" id="KW-0472">Membrane</keyword>
<dbReference type="EMBL" id="GL877405">
    <property type="protein sequence ID" value="ELA48360.1"/>
    <property type="molecule type" value="Genomic_DNA"/>
</dbReference>
<evidence type="ECO:0000256" key="1">
    <source>
        <dbReference type="SAM" id="MobiDB-lite"/>
    </source>
</evidence>
<keyword evidence="2" id="KW-0812">Transmembrane</keyword>
<sequence length="274" mass="30368">MNDDENTKKTSRLIGFVALGLSFMLYAVFVLVMFFMMTDTYIFWAWWWALVIVAGIIGTAVVTFLLKGLIGLIVNVLLFLVILVCIFLQYWFRTERVLVLGSMDDAVKKFSAASAEELSTSFFEKHPRRVIIFVGGTDGGGAKSKPPAESGEENTQEEAGGDDAAEKASISVDDLKKAIKTNLEKAGKEKEKKIHTIELDDKLKYETGKTKNAKNIVDAVSKTKYASQIKEGMIEFPKNMNFGAAFEEGEGAKNGITVEKLASDYKIEKKEKTS</sequence>
<feature type="transmembrane region" description="Helical" evidence="2">
    <location>
        <begin position="72"/>
        <end position="92"/>
    </location>
</feature>
<protein>
    <submittedName>
        <fullName evidence="3">Uncharacterized protein</fullName>
    </submittedName>
</protein>
<feature type="transmembrane region" description="Helical" evidence="2">
    <location>
        <begin position="12"/>
        <end position="35"/>
    </location>
</feature>
<organism evidence="3 4">
    <name type="scientific">Vavraia culicis (isolate floridensis)</name>
    <name type="common">Microsporidian parasite</name>
    <dbReference type="NCBI Taxonomy" id="948595"/>
    <lineage>
        <taxon>Eukaryota</taxon>
        <taxon>Fungi</taxon>
        <taxon>Fungi incertae sedis</taxon>
        <taxon>Microsporidia</taxon>
        <taxon>Pleistophoridae</taxon>
        <taxon>Vavraia</taxon>
    </lineage>
</organism>
<feature type="region of interest" description="Disordered" evidence="1">
    <location>
        <begin position="135"/>
        <end position="167"/>
    </location>
</feature>
<dbReference type="RefSeq" id="XP_008073217.1">
    <property type="nucleotide sequence ID" value="XM_008075026.1"/>
</dbReference>
<name>L2GZ53_VAVCU</name>
<evidence type="ECO:0000313" key="3">
    <source>
        <dbReference type="EMBL" id="ELA48360.1"/>
    </source>
</evidence>
<dbReference type="Proteomes" id="UP000011081">
    <property type="component" value="Unassembled WGS sequence"/>
</dbReference>
<dbReference type="AlphaFoldDB" id="L2GZ53"/>
<reference evidence="4" key="1">
    <citation type="submission" date="2011-03" db="EMBL/GenBank/DDBJ databases">
        <title>The genome sequence of Vavraia culicis strain floridensis.</title>
        <authorList>
            <consortium name="The Broad Institute Genome Sequencing Platform"/>
            <person name="Cuomo C."/>
            <person name="Becnel J."/>
            <person name="Sanscrainte N."/>
            <person name="Young S.K."/>
            <person name="Zeng Q."/>
            <person name="Gargeya S."/>
            <person name="Fitzgerald M."/>
            <person name="Haas B."/>
            <person name="Abouelleil A."/>
            <person name="Alvarado L."/>
            <person name="Arachchi H.M."/>
            <person name="Berlin A."/>
            <person name="Chapman S.B."/>
            <person name="Gearin G."/>
            <person name="Goldberg J."/>
            <person name="Griggs A."/>
            <person name="Gujja S."/>
            <person name="Hansen M."/>
            <person name="Heiman D."/>
            <person name="Howarth C."/>
            <person name="Larimer J."/>
            <person name="Lui A."/>
            <person name="MacDonald P.J.P."/>
            <person name="McCowen C."/>
            <person name="Montmayeur A."/>
            <person name="Murphy C."/>
            <person name="Neiman D."/>
            <person name="Pearson M."/>
            <person name="Priest M."/>
            <person name="Roberts A."/>
            <person name="Saif S."/>
            <person name="Shea T."/>
            <person name="Sisk P."/>
            <person name="Stolte C."/>
            <person name="Sykes S."/>
            <person name="Wortman J."/>
            <person name="Nusbaum C."/>
            <person name="Birren B."/>
        </authorList>
    </citation>
    <scope>NUCLEOTIDE SEQUENCE [LARGE SCALE GENOMIC DNA]</scope>
    <source>
        <strain evidence="4">floridensis</strain>
    </source>
</reference>
<evidence type="ECO:0000256" key="2">
    <source>
        <dbReference type="SAM" id="Phobius"/>
    </source>
</evidence>
<dbReference type="VEuPathDB" id="MicrosporidiaDB:VCUG_00196"/>
<accession>L2GZ53</accession>
<dbReference type="HOGENOM" id="CLU_1016349_0_0_1"/>
<feature type="transmembrane region" description="Helical" evidence="2">
    <location>
        <begin position="41"/>
        <end position="65"/>
    </location>
</feature>
<feature type="compositionally biased region" description="Acidic residues" evidence="1">
    <location>
        <begin position="150"/>
        <end position="163"/>
    </location>
</feature>